<dbReference type="SUPFAM" id="SSF49899">
    <property type="entry name" value="Concanavalin A-like lectins/glucanases"/>
    <property type="match status" value="1"/>
</dbReference>
<dbReference type="InterPro" id="IPR001791">
    <property type="entry name" value="Laminin_G"/>
</dbReference>
<feature type="compositionally biased region" description="Low complexity" evidence="2">
    <location>
        <begin position="161"/>
        <end position="172"/>
    </location>
</feature>
<dbReference type="PANTHER" id="PTHR15036:SF46">
    <property type="entry name" value="CONTACTIN-ASSOCIATED PROTEIN-LIKE 5"/>
    <property type="match status" value="1"/>
</dbReference>
<comment type="caution">
    <text evidence="4">The sequence shown here is derived from an EMBL/GenBank/DDBJ whole genome shotgun (WGS) entry which is preliminary data.</text>
</comment>
<evidence type="ECO:0000256" key="2">
    <source>
        <dbReference type="SAM" id="MobiDB-lite"/>
    </source>
</evidence>
<feature type="compositionally biased region" description="Basic residues" evidence="2">
    <location>
        <begin position="151"/>
        <end position="160"/>
    </location>
</feature>
<dbReference type="InterPro" id="IPR013320">
    <property type="entry name" value="ConA-like_dom_sf"/>
</dbReference>
<protein>
    <recommendedName>
        <fullName evidence="3">Laminin G domain-containing protein</fullName>
    </recommendedName>
</protein>
<dbReference type="PROSITE" id="PS50025">
    <property type="entry name" value="LAM_G_DOMAIN"/>
    <property type="match status" value="1"/>
</dbReference>
<name>A0AAD7RH45_9TELE</name>
<feature type="domain" description="Laminin G" evidence="3">
    <location>
        <begin position="33"/>
        <end position="191"/>
    </location>
</feature>
<feature type="non-terminal residue" evidence="4">
    <location>
        <position position="191"/>
    </location>
</feature>
<dbReference type="SMART" id="SM00282">
    <property type="entry name" value="LamG"/>
    <property type="match status" value="1"/>
</dbReference>
<dbReference type="PANTHER" id="PTHR15036">
    <property type="entry name" value="PIKACHURIN-LIKE PROTEIN"/>
    <property type="match status" value="1"/>
</dbReference>
<dbReference type="InterPro" id="IPR050372">
    <property type="entry name" value="Neurexin-related_CASP"/>
</dbReference>
<organism evidence="4 5">
    <name type="scientific">Aldrovandia affinis</name>
    <dbReference type="NCBI Taxonomy" id="143900"/>
    <lineage>
        <taxon>Eukaryota</taxon>
        <taxon>Metazoa</taxon>
        <taxon>Chordata</taxon>
        <taxon>Craniata</taxon>
        <taxon>Vertebrata</taxon>
        <taxon>Euteleostomi</taxon>
        <taxon>Actinopterygii</taxon>
        <taxon>Neopterygii</taxon>
        <taxon>Teleostei</taxon>
        <taxon>Notacanthiformes</taxon>
        <taxon>Halosauridae</taxon>
        <taxon>Aldrovandia</taxon>
    </lineage>
</organism>
<gene>
    <name evidence="4" type="ORF">AAFF_G00208700</name>
</gene>
<dbReference type="Gene3D" id="2.60.120.200">
    <property type="match status" value="1"/>
</dbReference>
<comment type="caution">
    <text evidence="1">Lacks conserved residue(s) required for the propagation of feature annotation.</text>
</comment>
<evidence type="ECO:0000313" key="4">
    <source>
        <dbReference type="EMBL" id="KAJ8384079.1"/>
    </source>
</evidence>
<evidence type="ECO:0000313" key="5">
    <source>
        <dbReference type="Proteomes" id="UP001221898"/>
    </source>
</evidence>
<sequence length="191" mass="21471">MSKILIGDTNRTGSEAVYRIGPLRCYGDRYFWNAASFYQESSYLHFPTFQAELSADISFYFKTTAPSGVFLENLGVHDFIRLELSSPSAVTFTFDVGNGPVVVTVKSHVKLNDKQWHFVRAERNVKEASLQLDHLPLRFLEATPAHTAHPTPHHTAHHTAHPTTHTTLPTTHHTAHHTPHCPPHCTTAHHP</sequence>
<dbReference type="Pfam" id="PF02210">
    <property type="entry name" value="Laminin_G_2"/>
    <property type="match status" value="1"/>
</dbReference>
<evidence type="ECO:0000256" key="1">
    <source>
        <dbReference type="PROSITE-ProRule" id="PRU00122"/>
    </source>
</evidence>
<proteinExistence type="predicted"/>
<dbReference type="EMBL" id="JAINUG010000279">
    <property type="protein sequence ID" value="KAJ8384079.1"/>
    <property type="molecule type" value="Genomic_DNA"/>
</dbReference>
<dbReference type="AlphaFoldDB" id="A0AAD7RH45"/>
<evidence type="ECO:0000259" key="3">
    <source>
        <dbReference type="PROSITE" id="PS50025"/>
    </source>
</evidence>
<dbReference type="Proteomes" id="UP001221898">
    <property type="component" value="Unassembled WGS sequence"/>
</dbReference>
<keyword evidence="5" id="KW-1185">Reference proteome</keyword>
<feature type="region of interest" description="Disordered" evidence="2">
    <location>
        <begin position="146"/>
        <end position="191"/>
    </location>
</feature>
<accession>A0AAD7RH45</accession>
<dbReference type="CDD" id="cd00110">
    <property type="entry name" value="LamG"/>
    <property type="match status" value="1"/>
</dbReference>
<reference evidence="4" key="1">
    <citation type="journal article" date="2023" name="Science">
        <title>Genome structures resolve the early diversification of teleost fishes.</title>
        <authorList>
            <person name="Parey E."/>
            <person name="Louis A."/>
            <person name="Montfort J."/>
            <person name="Bouchez O."/>
            <person name="Roques C."/>
            <person name="Iampietro C."/>
            <person name="Lluch J."/>
            <person name="Castinel A."/>
            <person name="Donnadieu C."/>
            <person name="Desvignes T."/>
            <person name="Floi Bucao C."/>
            <person name="Jouanno E."/>
            <person name="Wen M."/>
            <person name="Mejri S."/>
            <person name="Dirks R."/>
            <person name="Jansen H."/>
            <person name="Henkel C."/>
            <person name="Chen W.J."/>
            <person name="Zahm M."/>
            <person name="Cabau C."/>
            <person name="Klopp C."/>
            <person name="Thompson A.W."/>
            <person name="Robinson-Rechavi M."/>
            <person name="Braasch I."/>
            <person name="Lecointre G."/>
            <person name="Bobe J."/>
            <person name="Postlethwait J.H."/>
            <person name="Berthelot C."/>
            <person name="Roest Crollius H."/>
            <person name="Guiguen Y."/>
        </authorList>
    </citation>
    <scope>NUCLEOTIDE SEQUENCE</scope>
    <source>
        <strain evidence="4">NC1722</strain>
    </source>
</reference>